<dbReference type="AlphaFoldDB" id="A0A0F9NCQ9"/>
<dbReference type="EMBL" id="LAZR01007240">
    <property type="protein sequence ID" value="KKM86540.1"/>
    <property type="molecule type" value="Genomic_DNA"/>
</dbReference>
<evidence type="ECO:0000313" key="1">
    <source>
        <dbReference type="EMBL" id="KKM86540.1"/>
    </source>
</evidence>
<organism evidence="1">
    <name type="scientific">marine sediment metagenome</name>
    <dbReference type="NCBI Taxonomy" id="412755"/>
    <lineage>
        <taxon>unclassified sequences</taxon>
        <taxon>metagenomes</taxon>
        <taxon>ecological metagenomes</taxon>
    </lineage>
</organism>
<proteinExistence type="predicted"/>
<protein>
    <submittedName>
        <fullName evidence="1">Uncharacterized protein</fullName>
    </submittedName>
</protein>
<sequence length="244" mass="28268">MGNSHNKSFFGQKAGLIVQTSSKEQPFIFLQCIKKKADESWEKPSQGEGKKVKLNLEEIIWMLRVLNKKIQQWTTFHEFKEEKTRISINWGENNNEILWINIGEYRKKIGWSQAELLRLLLGHILEEKIQFATGSTSSKPSNFGTENIYKQSTSKFTPKSPPVSIPFEDNKMRVSEEVVSREEIKRVKGEIKDSTEKALLITFSSGNKVWIPKSTIKSKFNEESKEKQNFLIASWVLQKNKIEI</sequence>
<comment type="caution">
    <text evidence="1">The sequence shown here is derived from an EMBL/GenBank/DDBJ whole genome shotgun (WGS) entry which is preliminary data.</text>
</comment>
<gene>
    <name evidence="1" type="ORF">LCGC14_1277980</name>
</gene>
<accession>A0A0F9NCQ9</accession>
<reference evidence="1" key="1">
    <citation type="journal article" date="2015" name="Nature">
        <title>Complex archaea that bridge the gap between prokaryotes and eukaryotes.</title>
        <authorList>
            <person name="Spang A."/>
            <person name="Saw J.H."/>
            <person name="Jorgensen S.L."/>
            <person name="Zaremba-Niedzwiedzka K."/>
            <person name="Martijn J."/>
            <person name="Lind A.E."/>
            <person name="van Eijk R."/>
            <person name="Schleper C."/>
            <person name="Guy L."/>
            <person name="Ettema T.J."/>
        </authorList>
    </citation>
    <scope>NUCLEOTIDE SEQUENCE</scope>
</reference>
<name>A0A0F9NCQ9_9ZZZZ</name>